<evidence type="ECO:0000313" key="2">
    <source>
        <dbReference type="EMBL" id="GGL47260.1"/>
    </source>
</evidence>
<organism evidence="2 3">
    <name type="scientific">Sporolactobacillus putidus</name>
    <dbReference type="NCBI Taxonomy" id="492735"/>
    <lineage>
        <taxon>Bacteria</taxon>
        <taxon>Bacillati</taxon>
        <taxon>Bacillota</taxon>
        <taxon>Bacilli</taxon>
        <taxon>Bacillales</taxon>
        <taxon>Sporolactobacillaceae</taxon>
        <taxon>Sporolactobacillus</taxon>
    </lineage>
</organism>
<dbReference type="AlphaFoldDB" id="A0A917RZN2"/>
<evidence type="ECO:0000256" key="1">
    <source>
        <dbReference type="SAM" id="Phobius"/>
    </source>
</evidence>
<protein>
    <submittedName>
        <fullName evidence="2">Sporulation protein YpjB</fullName>
    </submittedName>
</protein>
<accession>A0A917RZN2</accession>
<dbReference type="EMBL" id="BMOK01000003">
    <property type="protein sequence ID" value="GGL47260.1"/>
    <property type="molecule type" value="Genomic_DNA"/>
</dbReference>
<name>A0A917RZN2_9BACL</name>
<keyword evidence="3" id="KW-1185">Reference proteome</keyword>
<keyword evidence="1" id="KW-0472">Membrane</keyword>
<dbReference type="Pfam" id="PF09577">
    <property type="entry name" value="Spore_YpjB"/>
    <property type="match status" value="1"/>
</dbReference>
<sequence length="260" mass="29244">MKTEFAAVLLCLMFFFIGPHYGYARTSDKNIHEQELNNLSDRIFQYADANQEDAAKNLLSEFDRTWSTSETAYPDEDGRIVGTVALRLKILLDSGGNSSEIRDAAIALRLCVDALTTSGSPLWKAMRSQVLGPIKGMQTSLKNQDYPGFQAELNQFLDSYALIYPSMMIDGNPEGVIVVNKSVNAFADQRMSTIQDKMRIQQLTLIEKELAGVFDRSPASTIDSLSPLILAVGSFLLFVLIYVSLRKYFGERFKRRKEIR</sequence>
<feature type="transmembrane region" description="Helical" evidence="1">
    <location>
        <begin position="225"/>
        <end position="245"/>
    </location>
</feature>
<keyword evidence="1" id="KW-0812">Transmembrane</keyword>
<dbReference type="RefSeq" id="WP_188801908.1">
    <property type="nucleotide sequence ID" value="NZ_BMOK01000003.1"/>
</dbReference>
<gene>
    <name evidence="2" type="ORF">GCM10007968_09170</name>
</gene>
<comment type="caution">
    <text evidence="2">The sequence shown here is derived from an EMBL/GenBank/DDBJ whole genome shotgun (WGS) entry which is preliminary data.</text>
</comment>
<keyword evidence="1" id="KW-1133">Transmembrane helix</keyword>
<dbReference type="Proteomes" id="UP000654670">
    <property type="component" value="Unassembled WGS sequence"/>
</dbReference>
<dbReference type="InterPro" id="IPR014231">
    <property type="entry name" value="Spore_YpjB"/>
</dbReference>
<reference evidence="2" key="2">
    <citation type="submission" date="2020-09" db="EMBL/GenBank/DDBJ databases">
        <authorList>
            <person name="Sun Q."/>
            <person name="Ohkuma M."/>
        </authorList>
    </citation>
    <scope>NUCLEOTIDE SEQUENCE</scope>
    <source>
        <strain evidence="2">JCM 15325</strain>
    </source>
</reference>
<evidence type="ECO:0000313" key="3">
    <source>
        <dbReference type="Proteomes" id="UP000654670"/>
    </source>
</evidence>
<proteinExistence type="predicted"/>
<reference evidence="2" key="1">
    <citation type="journal article" date="2014" name="Int. J. Syst. Evol. Microbiol.">
        <title>Complete genome sequence of Corynebacterium casei LMG S-19264T (=DSM 44701T), isolated from a smear-ripened cheese.</title>
        <authorList>
            <consortium name="US DOE Joint Genome Institute (JGI-PGF)"/>
            <person name="Walter F."/>
            <person name="Albersmeier A."/>
            <person name="Kalinowski J."/>
            <person name="Ruckert C."/>
        </authorList>
    </citation>
    <scope>NUCLEOTIDE SEQUENCE</scope>
    <source>
        <strain evidence="2">JCM 15325</strain>
    </source>
</reference>